<feature type="transmembrane region" description="Helical" evidence="7">
    <location>
        <begin position="281"/>
        <end position="305"/>
    </location>
</feature>
<dbReference type="InterPro" id="IPR050833">
    <property type="entry name" value="Poly_Biosynth_Transport"/>
</dbReference>
<feature type="compositionally biased region" description="Polar residues" evidence="6">
    <location>
        <begin position="1"/>
        <end position="11"/>
    </location>
</feature>
<keyword evidence="5 7" id="KW-0472">Membrane</keyword>
<feature type="transmembrane region" description="Helical" evidence="7">
    <location>
        <begin position="384"/>
        <end position="405"/>
    </location>
</feature>
<feature type="transmembrane region" description="Helical" evidence="7">
    <location>
        <begin position="71"/>
        <end position="95"/>
    </location>
</feature>
<keyword evidence="3 7" id="KW-0812">Transmembrane</keyword>
<dbReference type="RefSeq" id="WP_203761581.1">
    <property type="nucleotide sequence ID" value="NZ_BAAABO010000027.1"/>
</dbReference>
<evidence type="ECO:0000256" key="2">
    <source>
        <dbReference type="ARBA" id="ARBA00022475"/>
    </source>
</evidence>
<evidence type="ECO:0000256" key="7">
    <source>
        <dbReference type="SAM" id="Phobius"/>
    </source>
</evidence>
<keyword evidence="4 7" id="KW-1133">Transmembrane helix</keyword>
<evidence type="ECO:0000256" key="1">
    <source>
        <dbReference type="ARBA" id="ARBA00004651"/>
    </source>
</evidence>
<comment type="subcellular location">
    <subcellularLocation>
        <location evidence="1">Cell membrane</location>
        <topology evidence="1">Multi-pass membrane protein</topology>
    </subcellularLocation>
</comment>
<feature type="transmembrane region" description="Helical" evidence="7">
    <location>
        <begin position="358"/>
        <end position="377"/>
    </location>
</feature>
<keyword evidence="2" id="KW-1003">Cell membrane</keyword>
<evidence type="ECO:0000256" key="5">
    <source>
        <dbReference type="ARBA" id="ARBA00023136"/>
    </source>
</evidence>
<accession>A0ABQ3Y103</accession>
<dbReference type="Proteomes" id="UP000609879">
    <property type="component" value="Unassembled WGS sequence"/>
</dbReference>
<comment type="caution">
    <text evidence="8">The sequence shown here is derived from an EMBL/GenBank/DDBJ whole genome shotgun (WGS) entry which is preliminary data.</text>
</comment>
<feature type="transmembrane region" description="Helical" evidence="7">
    <location>
        <begin position="34"/>
        <end position="59"/>
    </location>
</feature>
<evidence type="ECO:0000256" key="4">
    <source>
        <dbReference type="ARBA" id="ARBA00022989"/>
    </source>
</evidence>
<name>A0ABQ3Y103_9ACTN</name>
<evidence type="ECO:0000313" key="9">
    <source>
        <dbReference type="Proteomes" id="UP000609879"/>
    </source>
</evidence>
<feature type="transmembrane region" description="Helical" evidence="7">
    <location>
        <begin position="146"/>
        <end position="168"/>
    </location>
</feature>
<dbReference type="PANTHER" id="PTHR30250:SF11">
    <property type="entry name" value="O-ANTIGEN TRANSPORTER-RELATED"/>
    <property type="match status" value="1"/>
</dbReference>
<sequence>MTATQVITPQGATPPKPAKRRGGVLTALKGHVDLFLNAGSLIATTAITSLLGFVFWWVAARAASPEAVGQASAAVSAMTLIGTIGMFGMGTMLISDLSQLRSPKWELISTCLLVAGAVATVGGIAYVTVAQLWIPGLQEALGGRFGTVLLVVGIAINAVTLVLDEALVGLLKGPLQLMRNAWFSVIKLVLLAGLAIAPVELTGNELLLTWVAGIVLSTAVLGGALRRRRLIDSVRPRLSLLKGRGRSAFDHNLLNLSTYLPRAALPLLVTAVLSAEANASFYTAFMVLSFLAMVPGNVALTLFAVASGDRKALRSKVRVGLLICIGGGLPASLLVALLANPIMSLFGAEYAETAGDALRILALTYVPFVFLHFFMAISRVRNKVRGAGVFALFAGLAELGAAWYGGSHGGLDDLVTWFAVVMWIETICVAPTVFRVVFAGAARRGDTANSTSMTLHERAWLPLEYIRTVGPVYGVTVDGVRKALIGLHAADPKHRAVSKLDRVGARWEHLNGAEFAQFVHRAVQDSGDWSLDMDGMTRKLQSEPRGVHPIRILVGAGYVAMKVSHAYGDAGPVNSLLHELVLAASQGRAAVIPPLERNRMALPKAWWKQFGTKPTRWKEGISFARPPEPEETRMRKWQPNLTVRTARSADTLKKMRQWRDEYAPGVTTSAITFAAFTAALYHLGLKPDTNGATFLADGRRYLDKDVRIDSNFCMGPYLSPEDMMDPLSVHKTIKHELATGRILTMMVLREGKIALDGAPGMPDPYPSELPIPPRPRLTFSNQGRHDLLADLPWSVGPAWRVNLSVPTLNSPEGVTLTTSEMNGVLHLEATFHASTFDPDLISRALEMVITDPAGQIMSVREIAA</sequence>
<gene>
    <name evidence="8" type="ORF">Ade02nite_23050</name>
</gene>
<evidence type="ECO:0008006" key="10">
    <source>
        <dbReference type="Google" id="ProtNLM"/>
    </source>
</evidence>
<protein>
    <recommendedName>
        <fullName evidence="10">O-antigen/teichoic acid export membrane protein</fullName>
    </recommendedName>
</protein>
<feature type="transmembrane region" description="Helical" evidence="7">
    <location>
        <begin position="180"/>
        <end position="201"/>
    </location>
</feature>
<feature type="transmembrane region" description="Helical" evidence="7">
    <location>
        <begin position="662"/>
        <end position="683"/>
    </location>
</feature>
<feature type="region of interest" description="Disordered" evidence="6">
    <location>
        <begin position="1"/>
        <end position="21"/>
    </location>
</feature>
<keyword evidence="9" id="KW-1185">Reference proteome</keyword>
<feature type="transmembrane region" description="Helical" evidence="7">
    <location>
        <begin position="207"/>
        <end position="225"/>
    </location>
</feature>
<evidence type="ECO:0000256" key="3">
    <source>
        <dbReference type="ARBA" id="ARBA00022692"/>
    </source>
</evidence>
<feature type="transmembrane region" description="Helical" evidence="7">
    <location>
        <begin position="107"/>
        <end position="134"/>
    </location>
</feature>
<evidence type="ECO:0000313" key="8">
    <source>
        <dbReference type="EMBL" id="GID73664.1"/>
    </source>
</evidence>
<organism evidence="8 9">
    <name type="scientific">Paractinoplanes deccanensis</name>
    <dbReference type="NCBI Taxonomy" id="113561"/>
    <lineage>
        <taxon>Bacteria</taxon>
        <taxon>Bacillati</taxon>
        <taxon>Actinomycetota</taxon>
        <taxon>Actinomycetes</taxon>
        <taxon>Micromonosporales</taxon>
        <taxon>Micromonosporaceae</taxon>
        <taxon>Paractinoplanes</taxon>
    </lineage>
</organism>
<proteinExistence type="predicted"/>
<dbReference type="EMBL" id="BOMI01000037">
    <property type="protein sequence ID" value="GID73664.1"/>
    <property type="molecule type" value="Genomic_DNA"/>
</dbReference>
<feature type="transmembrane region" description="Helical" evidence="7">
    <location>
        <begin position="317"/>
        <end position="338"/>
    </location>
</feature>
<feature type="transmembrane region" description="Helical" evidence="7">
    <location>
        <begin position="417"/>
        <end position="438"/>
    </location>
</feature>
<dbReference type="PANTHER" id="PTHR30250">
    <property type="entry name" value="PST FAMILY PREDICTED COLANIC ACID TRANSPORTER"/>
    <property type="match status" value="1"/>
</dbReference>
<reference evidence="8 9" key="1">
    <citation type="submission" date="2021-01" db="EMBL/GenBank/DDBJ databases">
        <title>Whole genome shotgun sequence of Actinoplanes deccanensis NBRC 13994.</title>
        <authorList>
            <person name="Komaki H."/>
            <person name="Tamura T."/>
        </authorList>
    </citation>
    <scope>NUCLEOTIDE SEQUENCE [LARGE SCALE GENOMIC DNA]</scope>
    <source>
        <strain evidence="8 9">NBRC 13994</strain>
    </source>
</reference>
<evidence type="ECO:0000256" key="6">
    <source>
        <dbReference type="SAM" id="MobiDB-lite"/>
    </source>
</evidence>
<feature type="transmembrane region" description="Helical" evidence="7">
    <location>
        <begin position="253"/>
        <end position="275"/>
    </location>
</feature>